<feature type="compositionally biased region" description="Polar residues" evidence="1">
    <location>
        <begin position="1198"/>
        <end position="1214"/>
    </location>
</feature>
<feature type="compositionally biased region" description="Basic and acidic residues" evidence="1">
    <location>
        <begin position="288"/>
        <end position="298"/>
    </location>
</feature>
<dbReference type="InterPro" id="IPR028004">
    <property type="entry name" value="DUF4643"/>
</dbReference>
<sequence>MEKKPAEETKDPKTIVPSILYGKPKTTSCTHSRVSTHSCELSRTNPVLSDTSTALNSYQNGFAPSNSIEVPRSTTCATKKQVQQNVINNHDKKQNTNYKGCGIRNTCRSTLNLSFPTDTPTEIWTSNGTKPDSAHRESVPNLKTDQIPDREAAYLPTVPSFSCTAPKTQTALKYPQEFTSLGHLSPTYHCPIVEVRKSLSSLLENQMSKPQSTYYGLQYVAHGGIRTLTSYQSLVSRRIQRTSFTKTHSADDVGVSKFESTKQHSGHQKRPSLESESSNTLHPLSTPKDSEHQTERTVKDVFEKSREIKTQHGETPLLETSSLEKIRPELPLGLIQKHMCQSTSDVSTRKASHSEVPKPIPKAGEVHTQTVKIFPVEAPLNRTPCQKNSSSFFDAIPKLVEEDSIPETHCIQKVIDVEKHTKNDKTYIHEADKTFEEPNVTKTKQKLGKRVSGAGLISANNRKNLPDTRPFTKVENKALQNKREQFQQKMKESTEFILHTNANIDDSLPSAVASTNTIPEKASRGRQFETGIKNPTFTTRDSKLQHELIPASAKCGHNHAPSETAGHKMCFLSDSCALKTSTSPVNTLSTNNPLLDTKLPGIPMMTTKSLNIFHLERDHQSNIETVKLHKTSDNGVPDSRLLSNVSHEENCNVTASKDSTDRPRGSLTIQNNIAKITLDLSRANVKAHNSAVPSLPTDGIGFIAGKLSGESLPTIPGMARNEKATFTGTKNTSNLSNVKRMQNMLDSISKQRGTPFVGSHAFSSNVVAPLELGGLENLKDRSVPHPTKSNKSNISGNPLTTEVILTDPMVSGKALCHTARIISHVPSSPKMRGVTPKSSPLRPVITTKQAVNKVAKKIENGPLFAPYEETTIQNPVKSILSSNDCVTANLMSNNVQRSQNPRSDEKAQTSVGLSGIQTNAEKNSHFAKEARVAAKTDIRNVNIKNISQSAVNMQIAVTLSLTKITQSVPTSLSPTAPTKSLVVPRIPLFQDSRLRNTPKQAFHSIFPNSYHILVGNASSQVTAQNENISLNTVSTTVQVSAQPDSQSKAIQTKLELNMETKSSSPFPHLIRSPNTDRSKQVAICPSPATVERKPSVAQSHNPVQTNLSASKDQHLTEQPVESNSPAKPATDTVMKSSKVEAAVIDSPTPAFLPQASVSVSTPSPNKGMSLLSPQITGLKDEDVLKMKATPAVAERPTVESSVKSMTSPASSIAERNTVRPGTSRLPTEPKAAQKPKDLKGKLSGWTRLKKHVVVEPEEPAFPDPPAKSRDESSDRKSSDADSREKLSAGQCDDKDLVKNSESPRALKMWDALLFQMFSTKDRIMQQINTAKKDSEKKKASKDGQSEVPSFVNRLPVLLYGPRFDARKLKEAAEKPLTKIAAVFERGLLKRKSREDDHKDFNRIARGFGPAETKEL</sequence>
<proteinExistence type="predicted"/>
<feature type="compositionally biased region" description="Basic and acidic residues" evidence="1">
    <location>
        <begin position="1330"/>
        <end position="1344"/>
    </location>
</feature>
<feature type="compositionally biased region" description="Polar residues" evidence="1">
    <location>
        <begin position="1096"/>
        <end position="1110"/>
    </location>
</feature>
<evidence type="ECO:0000256" key="1">
    <source>
        <dbReference type="SAM" id="MobiDB-lite"/>
    </source>
</evidence>
<dbReference type="OMA" id="MIKADVI"/>
<feature type="region of interest" description="Disordered" evidence="1">
    <location>
        <begin position="1060"/>
        <end position="1134"/>
    </location>
</feature>
<accession>A0A3Q2XME6</accession>
<reference evidence="2" key="2">
    <citation type="submission" date="2025-09" db="UniProtKB">
        <authorList>
            <consortium name="Ensembl"/>
        </authorList>
    </citation>
    <scope>IDENTIFICATION</scope>
</reference>
<feature type="region of interest" description="Disordered" evidence="1">
    <location>
        <begin position="1394"/>
        <end position="1415"/>
    </location>
</feature>
<evidence type="ECO:0000313" key="2">
    <source>
        <dbReference type="Ensembl" id="ENSHCOP00000005830.1"/>
    </source>
</evidence>
<feature type="region of interest" description="Disordered" evidence="1">
    <location>
        <begin position="1190"/>
        <end position="1300"/>
    </location>
</feature>
<feature type="region of interest" description="Disordered" evidence="1">
    <location>
        <begin position="258"/>
        <end position="298"/>
    </location>
</feature>
<name>A0A3Q2XME6_HIPCM</name>
<feature type="region of interest" description="Disordered" evidence="1">
    <location>
        <begin position="118"/>
        <end position="139"/>
    </location>
</feature>
<feature type="compositionally biased region" description="Polar residues" evidence="1">
    <location>
        <begin position="274"/>
        <end position="283"/>
    </location>
</feature>
<dbReference type="Proteomes" id="UP000264820">
    <property type="component" value="Unplaced"/>
</dbReference>
<protein>
    <submittedName>
        <fullName evidence="2">Proline-rich protein 33-like</fullName>
    </submittedName>
</protein>
<dbReference type="Ensembl" id="ENSHCOT00000004714.1">
    <property type="protein sequence ID" value="ENSHCOP00000005830.1"/>
    <property type="gene ID" value="ENSHCOG00000007520.1"/>
</dbReference>
<dbReference type="Pfam" id="PF15485">
    <property type="entry name" value="DUF4643"/>
    <property type="match status" value="1"/>
</dbReference>
<organism evidence="2 3">
    <name type="scientific">Hippocampus comes</name>
    <name type="common">Tiger tail seahorse</name>
    <dbReference type="NCBI Taxonomy" id="109280"/>
    <lineage>
        <taxon>Eukaryota</taxon>
        <taxon>Metazoa</taxon>
        <taxon>Chordata</taxon>
        <taxon>Craniata</taxon>
        <taxon>Vertebrata</taxon>
        <taxon>Euteleostomi</taxon>
        <taxon>Actinopterygii</taxon>
        <taxon>Neopterygii</taxon>
        <taxon>Teleostei</taxon>
        <taxon>Neoteleostei</taxon>
        <taxon>Acanthomorphata</taxon>
        <taxon>Syngnathiaria</taxon>
        <taxon>Syngnathiformes</taxon>
        <taxon>Syngnathoidei</taxon>
        <taxon>Syngnathidae</taxon>
        <taxon>Hippocampus</taxon>
    </lineage>
</organism>
<dbReference type="PANTHER" id="PTHR38004">
    <property type="entry name" value="PROLINE-RICH PROTEIN 33"/>
    <property type="match status" value="1"/>
</dbReference>
<dbReference type="PANTHER" id="PTHR38004:SF1">
    <property type="entry name" value="PROLINE-RICH PROTEIN 33"/>
    <property type="match status" value="1"/>
</dbReference>
<feature type="compositionally biased region" description="Polar residues" evidence="1">
    <location>
        <begin position="118"/>
        <end position="130"/>
    </location>
</feature>
<feature type="region of interest" description="Disordered" evidence="1">
    <location>
        <begin position="1326"/>
        <end position="1346"/>
    </location>
</feature>
<reference evidence="2" key="1">
    <citation type="submission" date="2025-08" db="UniProtKB">
        <authorList>
            <consortium name="Ensembl"/>
        </authorList>
    </citation>
    <scope>IDENTIFICATION</scope>
</reference>
<keyword evidence="3" id="KW-1185">Reference proteome</keyword>
<evidence type="ECO:0000313" key="3">
    <source>
        <dbReference type="Proteomes" id="UP000264820"/>
    </source>
</evidence>
<dbReference type="GeneTree" id="ENSGT01030000234990"/>
<feature type="compositionally biased region" description="Basic and acidic residues" evidence="1">
    <location>
        <begin position="1266"/>
        <end position="1298"/>
    </location>
</feature>